<feature type="domain" description="C2H2-type" evidence="7">
    <location>
        <begin position="149"/>
        <end position="176"/>
    </location>
</feature>
<dbReference type="Gene3D" id="3.30.160.60">
    <property type="entry name" value="Classic Zinc Finger"/>
    <property type="match status" value="4"/>
</dbReference>
<keyword evidence="2" id="KW-0677">Repeat</keyword>
<dbReference type="Proteomes" id="UP000297703">
    <property type="component" value="Unassembled WGS sequence"/>
</dbReference>
<dbReference type="GO" id="GO:0003723">
    <property type="term" value="F:RNA binding"/>
    <property type="evidence" value="ECO:0007669"/>
    <property type="project" value="UniProtKB-KW"/>
</dbReference>
<feature type="domain" description="C2H2-type" evidence="7">
    <location>
        <begin position="64"/>
        <end position="93"/>
    </location>
</feature>
<dbReference type="InterPro" id="IPR054599">
    <property type="entry name" value="TFIIIA_Zfn-C2H2"/>
</dbReference>
<evidence type="ECO:0000256" key="4">
    <source>
        <dbReference type="ARBA" id="ARBA00022833"/>
    </source>
</evidence>
<keyword evidence="9" id="KW-1185">Reference proteome</keyword>
<dbReference type="SMART" id="SM00355">
    <property type="entry name" value="ZnF_C2H2"/>
    <property type="match status" value="7"/>
</dbReference>
<dbReference type="PANTHER" id="PTHR46179">
    <property type="entry name" value="ZINC FINGER PROTEIN"/>
    <property type="match status" value="1"/>
</dbReference>
<evidence type="ECO:0000313" key="9">
    <source>
        <dbReference type="Proteomes" id="UP000297703"/>
    </source>
</evidence>
<evidence type="ECO:0000259" key="7">
    <source>
        <dbReference type="PROSITE" id="PS50157"/>
    </source>
</evidence>
<reference evidence="8 9" key="1">
    <citation type="submission" date="2019-04" db="EMBL/GenBank/DDBJ databases">
        <title>Draft genome of the big-headed turtle Platysternon megacephalum.</title>
        <authorList>
            <person name="Gong S."/>
        </authorList>
    </citation>
    <scope>NUCLEOTIDE SEQUENCE [LARGE SCALE GENOMIC DNA]</scope>
    <source>
        <strain evidence="8">DO16091913</strain>
        <tissue evidence="8">Muscle</tissue>
    </source>
</reference>
<dbReference type="OrthoDB" id="2687452at2759"/>
<evidence type="ECO:0000256" key="1">
    <source>
        <dbReference type="ARBA" id="ARBA00022723"/>
    </source>
</evidence>
<evidence type="ECO:0000256" key="5">
    <source>
        <dbReference type="ARBA" id="ARBA00022884"/>
    </source>
</evidence>
<dbReference type="PROSITE" id="PS50157">
    <property type="entry name" value="ZINC_FINGER_C2H2_2"/>
    <property type="match status" value="6"/>
</dbReference>
<accession>A0A4D9EXS5</accession>
<dbReference type="STRING" id="55544.A0A4D9EXS5"/>
<evidence type="ECO:0000256" key="2">
    <source>
        <dbReference type="ARBA" id="ARBA00022737"/>
    </source>
</evidence>
<dbReference type="Pfam" id="PF22110">
    <property type="entry name" value="TFIIIA_zf-C2H2"/>
    <property type="match status" value="1"/>
</dbReference>
<dbReference type="PROSITE" id="PS00028">
    <property type="entry name" value="ZINC_FINGER_C2H2_1"/>
    <property type="match status" value="6"/>
</dbReference>
<keyword evidence="4" id="KW-0862">Zinc</keyword>
<sequence length="352" mass="40064">MAPLSDQAGRGKRFCPRSSLQMPKLQQGDARLNSCLDADCKAAFVPKNHLPKHCRAQHGVEKSFQCSYPGCESTFRKKRALQAHWTEHTTVLPFVCQEPGCTMKFASAAKRKAHQRKHAGYLCPKPDCGTVLSTWTERQKHLQQHPVEYKCQLCPKIFKKPGGLRRHKSFHSRQKRALPKPTWACPKADCRASFTTIFNLESHIRKVHLQLLKYRCYFAGCEKAFAMRESLIRHLTVHDPTKKKLKPQRWRPSRKRQQRLGAGRRVLVEENLSRLFSQKLFVRLKRSRSGFPAGEAGPGRLGPTLLLRVKAKLESDLSGLFNERPGRHAVEPEVNLSALFQLPPATGPRDVA</sequence>
<feature type="domain" description="C2H2-type" evidence="7">
    <location>
        <begin position="94"/>
        <end position="120"/>
    </location>
</feature>
<feature type="domain" description="C2H2-type" evidence="7">
    <location>
        <begin position="33"/>
        <end position="63"/>
    </location>
</feature>
<dbReference type="SUPFAM" id="SSF57667">
    <property type="entry name" value="beta-beta-alpha zinc fingers"/>
    <property type="match status" value="3"/>
</dbReference>
<evidence type="ECO:0000256" key="3">
    <source>
        <dbReference type="ARBA" id="ARBA00022771"/>
    </source>
</evidence>
<evidence type="ECO:0000256" key="6">
    <source>
        <dbReference type="PROSITE-ProRule" id="PRU00042"/>
    </source>
</evidence>
<protein>
    <submittedName>
        <fullName evidence="8">PAX-interacting protein 1</fullName>
    </submittedName>
</protein>
<reference evidence="8 9" key="2">
    <citation type="submission" date="2019-04" db="EMBL/GenBank/DDBJ databases">
        <title>The genome sequence of big-headed turtle.</title>
        <authorList>
            <person name="Gong S."/>
        </authorList>
    </citation>
    <scope>NUCLEOTIDE SEQUENCE [LARGE SCALE GENOMIC DNA]</scope>
    <source>
        <strain evidence="8">DO16091913</strain>
        <tissue evidence="8">Muscle</tissue>
    </source>
</reference>
<keyword evidence="1" id="KW-0479">Metal-binding</keyword>
<feature type="domain" description="C2H2-type" evidence="7">
    <location>
        <begin position="214"/>
        <end position="243"/>
    </location>
</feature>
<feature type="domain" description="C2H2-type" evidence="7">
    <location>
        <begin position="183"/>
        <end position="208"/>
    </location>
</feature>
<comment type="caution">
    <text evidence="8">The sequence shown here is derived from an EMBL/GenBank/DDBJ whole genome shotgun (WGS) entry which is preliminary data.</text>
</comment>
<dbReference type="AlphaFoldDB" id="A0A4D9EXS5"/>
<dbReference type="PANTHER" id="PTHR46179:SF28">
    <property type="entry name" value="SI:DKEY-208K4.2 PROTEIN"/>
    <property type="match status" value="1"/>
</dbReference>
<dbReference type="InterPro" id="IPR013087">
    <property type="entry name" value="Znf_C2H2_type"/>
</dbReference>
<name>A0A4D9EXS5_9SAUR</name>
<keyword evidence="5" id="KW-0694">RNA-binding</keyword>
<organism evidence="8 9">
    <name type="scientific">Platysternon megacephalum</name>
    <name type="common">big-headed turtle</name>
    <dbReference type="NCBI Taxonomy" id="55544"/>
    <lineage>
        <taxon>Eukaryota</taxon>
        <taxon>Metazoa</taxon>
        <taxon>Chordata</taxon>
        <taxon>Craniata</taxon>
        <taxon>Vertebrata</taxon>
        <taxon>Euteleostomi</taxon>
        <taxon>Archelosauria</taxon>
        <taxon>Testudinata</taxon>
        <taxon>Testudines</taxon>
        <taxon>Cryptodira</taxon>
        <taxon>Durocryptodira</taxon>
        <taxon>Testudinoidea</taxon>
        <taxon>Platysternidae</taxon>
        <taxon>Platysternon</taxon>
    </lineage>
</organism>
<dbReference type="InterPro" id="IPR036236">
    <property type="entry name" value="Znf_C2H2_sf"/>
</dbReference>
<gene>
    <name evidence="8" type="ORF">DR999_PMT06014</name>
</gene>
<dbReference type="EMBL" id="QXTE01000039">
    <property type="protein sequence ID" value="TFK10614.1"/>
    <property type="molecule type" value="Genomic_DNA"/>
</dbReference>
<dbReference type="GO" id="GO:0005634">
    <property type="term" value="C:nucleus"/>
    <property type="evidence" value="ECO:0007669"/>
    <property type="project" value="TreeGrafter"/>
</dbReference>
<dbReference type="GO" id="GO:0008270">
    <property type="term" value="F:zinc ion binding"/>
    <property type="evidence" value="ECO:0007669"/>
    <property type="project" value="UniProtKB-KW"/>
</dbReference>
<dbReference type="InterPro" id="IPR051061">
    <property type="entry name" value="Zinc_finger_trans_reg"/>
</dbReference>
<keyword evidence="3 6" id="KW-0863">Zinc-finger</keyword>
<proteinExistence type="predicted"/>
<evidence type="ECO:0000313" key="8">
    <source>
        <dbReference type="EMBL" id="TFK10614.1"/>
    </source>
</evidence>
<dbReference type="Pfam" id="PF00096">
    <property type="entry name" value="zf-C2H2"/>
    <property type="match status" value="2"/>
</dbReference>